<dbReference type="GO" id="GO:0005525">
    <property type="term" value="F:GTP binding"/>
    <property type="evidence" value="ECO:0007669"/>
    <property type="project" value="UniProtKB-KW"/>
</dbReference>
<sequence>MNEMGKKTAADAELMADKLRRGDRRALARAITLVESVRSDHRATAQILLNRLLPDTGKSVRIGISGTPGVGKSTFIEAFGKLLTGAGHKVAVLTIDPSSQRSGGSILGDKTRMEELVRDPNAFIRPSPSGGSLGGVARRTREAMLLTEAAGFDVILVETVGVGQSETTVAEMVDVFLLLLAPGGGDELQGIKRGVMELADIIVINKADGDLKAAASRAAAEYKGAVGLMRAKSKNWRPKVLMVSAMNKTGIDRLWDTIEEYRAARGVDGELAEQRKEQAVSWMWSELGDSLMSRFKAHEGVAAHLGKMEADVKSARIDPTTAAEKLLAIFLGK</sequence>
<comment type="caution">
    <text evidence="7">The sequence shown here is derived from an EMBL/GenBank/DDBJ whole genome shotgun (WGS) entry which is preliminary data.</text>
</comment>
<keyword evidence="2" id="KW-0547">Nucleotide-binding</keyword>
<dbReference type="Proteomes" id="UP000445696">
    <property type="component" value="Unassembled WGS sequence"/>
</dbReference>
<dbReference type="PANTHER" id="PTHR23408">
    <property type="entry name" value="METHYLMALONYL-COA MUTASE"/>
    <property type="match status" value="1"/>
</dbReference>
<evidence type="ECO:0000256" key="1">
    <source>
        <dbReference type="ARBA" id="ARBA00009625"/>
    </source>
</evidence>
<name>A0A845MJE3_9PROT</name>
<dbReference type="Gene3D" id="1.10.287.130">
    <property type="match status" value="1"/>
</dbReference>
<comment type="similarity">
    <text evidence="1">Belongs to the SIMIBI class G3E GTPase family. ArgK/MeaB subfamily.</text>
</comment>
<evidence type="ECO:0000313" key="8">
    <source>
        <dbReference type="Proteomes" id="UP000445696"/>
    </source>
</evidence>
<organism evidence="7 8">
    <name type="scientific">Sneathiella chungangensis</name>
    <dbReference type="NCBI Taxonomy" id="1418234"/>
    <lineage>
        <taxon>Bacteria</taxon>
        <taxon>Pseudomonadati</taxon>
        <taxon>Pseudomonadota</taxon>
        <taxon>Alphaproteobacteria</taxon>
        <taxon>Sneathiellales</taxon>
        <taxon>Sneathiellaceae</taxon>
        <taxon>Sneathiella</taxon>
    </lineage>
</organism>
<proteinExistence type="inferred from homology"/>
<dbReference type="GO" id="GO:0003924">
    <property type="term" value="F:GTPase activity"/>
    <property type="evidence" value="ECO:0007669"/>
    <property type="project" value="InterPro"/>
</dbReference>
<dbReference type="EMBL" id="WTVA01000015">
    <property type="protein sequence ID" value="MZR23550.1"/>
    <property type="molecule type" value="Genomic_DNA"/>
</dbReference>
<dbReference type="PANTHER" id="PTHR23408:SF3">
    <property type="entry name" value="METHYLMALONIC ACIDURIA TYPE A PROTEIN, MITOCHONDRIAL"/>
    <property type="match status" value="1"/>
</dbReference>
<dbReference type="NCBIfam" id="TIGR00750">
    <property type="entry name" value="lao"/>
    <property type="match status" value="1"/>
</dbReference>
<evidence type="ECO:0000313" key="7">
    <source>
        <dbReference type="EMBL" id="MZR23550.1"/>
    </source>
</evidence>
<keyword evidence="8" id="KW-1185">Reference proteome</keyword>
<dbReference type="Gene3D" id="3.40.50.300">
    <property type="entry name" value="P-loop containing nucleotide triphosphate hydrolases"/>
    <property type="match status" value="1"/>
</dbReference>
<protein>
    <submittedName>
        <fullName evidence="7">Methylmalonyl Co-A mutase-associated GTPase MeaB</fullName>
        <ecNumber evidence="7">3.6.5.-</ecNumber>
    </submittedName>
</protein>
<evidence type="ECO:0000256" key="5">
    <source>
        <dbReference type="ARBA" id="ARBA00048548"/>
    </source>
</evidence>
<dbReference type="CDD" id="cd03114">
    <property type="entry name" value="MMAA-like"/>
    <property type="match status" value="1"/>
</dbReference>
<feature type="domain" description="AAA+ ATPase" evidence="6">
    <location>
        <begin position="58"/>
        <end position="230"/>
    </location>
</feature>
<dbReference type="Pfam" id="PF03308">
    <property type="entry name" value="MeaB"/>
    <property type="match status" value="1"/>
</dbReference>
<dbReference type="InterPro" id="IPR027417">
    <property type="entry name" value="P-loop_NTPase"/>
</dbReference>
<dbReference type="EC" id="3.6.5.-" evidence="7"/>
<dbReference type="SMART" id="SM00382">
    <property type="entry name" value="AAA"/>
    <property type="match status" value="1"/>
</dbReference>
<accession>A0A845MJE3</accession>
<dbReference type="GO" id="GO:0005737">
    <property type="term" value="C:cytoplasm"/>
    <property type="evidence" value="ECO:0007669"/>
    <property type="project" value="TreeGrafter"/>
</dbReference>
<dbReference type="Gene3D" id="1.20.5.170">
    <property type="match status" value="1"/>
</dbReference>
<keyword evidence="4" id="KW-0342">GTP-binding</keyword>
<evidence type="ECO:0000256" key="3">
    <source>
        <dbReference type="ARBA" id="ARBA00022801"/>
    </source>
</evidence>
<evidence type="ECO:0000256" key="4">
    <source>
        <dbReference type="ARBA" id="ARBA00023134"/>
    </source>
</evidence>
<keyword evidence="3 7" id="KW-0378">Hydrolase</keyword>
<evidence type="ECO:0000259" key="6">
    <source>
        <dbReference type="SMART" id="SM00382"/>
    </source>
</evidence>
<dbReference type="AlphaFoldDB" id="A0A845MJE3"/>
<reference evidence="7 8" key="1">
    <citation type="journal article" date="2014" name="Int. J. Syst. Evol. Microbiol.">
        <title>Sneathiella chungangensis sp. nov., isolated from a marine sand, and emended description of the genus Sneathiella.</title>
        <authorList>
            <person name="Siamphan C."/>
            <person name="Kim H."/>
            <person name="Lee J.S."/>
            <person name="Kim W."/>
        </authorList>
    </citation>
    <scope>NUCLEOTIDE SEQUENCE [LARGE SCALE GENOMIC DNA]</scope>
    <source>
        <strain evidence="7 8">KCTC 32476</strain>
    </source>
</reference>
<gene>
    <name evidence="7" type="primary">meaB</name>
    <name evidence="7" type="ORF">GQF03_14520</name>
</gene>
<dbReference type="OrthoDB" id="9778292at2"/>
<dbReference type="InterPro" id="IPR005129">
    <property type="entry name" value="GTPase_ArgK"/>
</dbReference>
<evidence type="ECO:0000256" key="2">
    <source>
        <dbReference type="ARBA" id="ARBA00022741"/>
    </source>
</evidence>
<dbReference type="SUPFAM" id="SSF52540">
    <property type="entry name" value="P-loop containing nucleoside triphosphate hydrolases"/>
    <property type="match status" value="1"/>
</dbReference>
<dbReference type="RefSeq" id="WP_161340825.1">
    <property type="nucleotide sequence ID" value="NZ_JBHSDG010000003.1"/>
</dbReference>
<dbReference type="NCBIfam" id="NF006958">
    <property type="entry name" value="PRK09435.1"/>
    <property type="match status" value="1"/>
</dbReference>
<dbReference type="FunFam" id="3.40.50.300:FF:000647">
    <property type="entry name" value="Methylmalonic aciduria type A homolog, mitochondrial"/>
    <property type="match status" value="1"/>
</dbReference>
<comment type="catalytic activity">
    <reaction evidence="5">
        <text>GTP + H2O = GDP + phosphate + H(+)</text>
        <dbReference type="Rhea" id="RHEA:19669"/>
        <dbReference type="ChEBI" id="CHEBI:15377"/>
        <dbReference type="ChEBI" id="CHEBI:15378"/>
        <dbReference type="ChEBI" id="CHEBI:37565"/>
        <dbReference type="ChEBI" id="CHEBI:43474"/>
        <dbReference type="ChEBI" id="CHEBI:58189"/>
    </reaction>
</comment>
<dbReference type="InterPro" id="IPR003593">
    <property type="entry name" value="AAA+_ATPase"/>
</dbReference>